<evidence type="ECO:0000256" key="5">
    <source>
        <dbReference type="ARBA" id="ARBA00020482"/>
    </source>
</evidence>
<dbReference type="GO" id="GO:0016757">
    <property type="term" value="F:glycosyltransferase activity"/>
    <property type="evidence" value="ECO:0007669"/>
    <property type="project" value="InterPro"/>
</dbReference>
<feature type="transmembrane region" description="Helical" evidence="13">
    <location>
        <begin position="42"/>
        <end position="63"/>
    </location>
</feature>
<comment type="similarity">
    <text evidence="3">Belongs to the glycosyltransferase 85 family.</text>
</comment>
<evidence type="ECO:0000256" key="12">
    <source>
        <dbReference type="ARBA" id="ARBA00034030"/>
    </source>
</evidence>
<comment type="catalytic activity">
    <reaction evidence="12">
        <text>Adds an alpha-D-arabinofuranosyl group from trans,octacis-decaprenylphospho-beta-D-arabinofuranose at the 5-O-position of the eighth, tenth and twelfth galactofuranose unit of the galactofuranan chain of [beta-D-galactofuranosyl-(1-&gt;5)-beta-D-galactofuranosyl-(1-&gt;6)]14-beta-D-galactofuranosyl-(1-&gt;5)-beta-D-galactofuranosyl-(1-&gt;4)-alpha-L-rhamnopyranosyl-(1-&gt;3)-N-acetyl-alpha-D-glucosaminyl-diphospho-trans,octacis-decaprenol.</text>
        <dbReference type="EC" id="2.4.2.46"/>
    </reaction>
</comment>
<gene>
    <name evidence="16" type="ORF">G6045_35485</name>
</gene>
<dbReference type="UniPathway" id="UPA00963"/>
<evidence type="ECO:0000256" key="9">
    <source>
        <dbReference type="ARBA" id="ARBA00022989"/>
    </source>
</evidence>
<dbReference type="Proteomes" id="UP000481109">
    <property type="component" value="Unassembled WGS sequence"/>
</dbReference>
<dbReference type="AlphaFoldDB" id="A0A6G4XW53"/>
<keyword evidence="6" id="KW-1003">Cell membrane</keyword>
<evidence type="ECO:0000256" key="11">
    <source>
        <dbReference type="ARBA" id="ARBA00033184"/>
    </source>
</evidence>
<dbReference type="InterPro" id="IPR020963">
    <property type="entry name" value="ArabinofuranosylTrfase_AftA_N"/>
</dbReference>
<evidence type="ECO:0000256" key="7">
    <source>
        <dbReference type="ARBA" id="ARBA00022679"/>
    </source>
</evidence>
<reference evidence="16 17" key="1">
    <citation type="submission" date="2020-02" db="EMBL/GenBank/DDBJ databases">
        <title>Whole-genome analyses of novel actinobacteria.</title>
        <authorList>
            <person name="Sahin N."/>
            <person name="Tokatli A."/>
        </authorList>
    </citation>
    <scope>NUCLEOTIDE SEQUENCE [LARGE SCALE GENOMIC DNA]</scope>
    <source>
        <strain evidence="16 17">YC504</strain>
    </source>
</reference>
<feature type="domain" description="Arabinofuranosyltransferase AftA C-terminal" evidence="14">
    <location>
        <begin position="449"/>
        <end position="595"/>
    </location>
</feature>
<dbReference type="Pfam" id="PF12249">
    <property type="entry name" value="AftA_C"/>
    <property type="match status" value="1"/>
</dbReference>
<feature type="transmembrane region" description="Helical" evidence="13">
    <location>
        <begin position="70"/>
        <end position="89"/>
    </location>
</feature>
<feature type="domain" description="Arabinofuranosyltransferase AftA N-terminal" evidence="15">
    <location>
        <begin position="19"/>
        <end position="423"/>
    </location>
</feature>
<keyword evidence="10 13" id="KW-0472">Membrane</keyword>
<dbReference type="GO" id="GO:0045227">
    <property type="term" value="P:capsule polysaccharide biosynthetic process"/>
    <property type="evidence" value="ECO:0007669"/>
    <property type="project" value="UniProtKB-UniPathway"/>
</dbReference>
<evidence type="ECO:0000313" key="16">
    <source>
        <dbReference type="EMBL" id="NGO80924.1"/>
    </source>
</evidence>
<keyword evidence="9 13" id="KW-1133">Transmembrane helix</keyword>
<dbReference type="InterPro" id="IPR020959">
    <property type="entry name" value="ArabinofuranosylTrfase_AftA_C"/>
</dbReference>
<evidence type="ECO:0000256" key="3">
    <source>
        <dbReference type="ARBA" id="ARBA00009655"/>
    </source>
</evidence>
<evidence type="ECO:0000256" key="2">
    <source>
        <dbReference type="ARBA" id="ARBA00004776"/>
    </source>
</evidence>
<sequence length="599" mass="63801">MVPWARRRLGPGLALGATLAVLAALAVQFAAARFPIAEPTRADTVATATSTAVLLAALARLTLRGRPGLAAYPLLGALAGCILALPLHGTPLFLGGLTSDNQFRTQYVTRYAAEAGLADVTFDGLPPLYPPAWFWLTGRAAHLAGAEGWTAYKPAAITTVALGTALAYGLWSRIVTPRLALPLAVATLLSAFQAPAFGVHEPYAWIVAAPMPPLAVLAHRALAARRAPRAVLAGCGLYLGIAALTYTLLAAFWAFALTLMALTLLRRRGPRALLLRLSAVAAVALPLALIVWGPYLAAALPAGMPPNPALRYIPVQQTSFPLPMTEPSVTGALCLAGTVWLLARAHRDALARALLALVAACYLWCLLSQLAVLAGASLLSFRVHPVLFAALYASGVLAAAEALRWRRERVRPAAVAAVAAVLALSAVQTVPDALRHEFDTAYGPRPPAELIRTIARETGRPPQELTVLTDNWRLMSGAAYHGYLTAEPVYAHPLADFAGRTEEVRAWSRLTDPAAFTARLDHGPYDAPDVFVLRRASHAIPHTDEPPHAYAIDLGRDNYPHQPNRISLPTTLPAALFSARDFARRDVGPYTVFARKKGA</sequence>
<comment type="pathway">
    <text evidence="2">Cell wall biogenesis; cell wall polysaccharide biosynthesis.</text>
</comment>
<evidence type="ECO:0000256" key="8">
    <source>
        <dbReference type="ARBA" id="ARBA00022692"/>
    </source>
</evidence>
<evidence type="ECO:0000259" key="14">
    <source>
        <dbReference type="Pfam" id="PF12249"/>
    </source>
</evidence>
<evidence type="ECO:0000256" key="6">
    <source>
        <dbReference type="ARBA" id="ARBA00022475"/>
    </source>
</evidence>
<evidence type="ECO:0000313" key="17">
    <source>
        <dbReference type="Proteomes" id="UP000481109"/>
    </source>
</evidence>
<name>A0A6G4XW53_9ACTN</name>
<feature type="transmembrane region" description="Helical" evidence="13">
    <location>
        <begin position="178"/>
        <end position="197"/>
    </location>
</feature>
<dbReference type="RefSeq" id="WP_165336335.1">
    <property type="nucleotide sequence ID" value="NZ_JAAKZW010000263.1"/>
</dbReference>
<organism evidence="16 17">
    <name type="scientific">Streptomyces mesophilus</name>
    <dbReference type="NCBI Taxonomy" id="1775132"/>
    <lineage>
        <taxon>Bacteria</taxon>
        <taxon>Bacillati</taxon>
        <taxon>Actinomycetota</taxon>
        <taxon>Actinomycetes</taxon>
        <taxon>Kitasatosporales</taxon>
        <taxon>Streptomycetaceae</taxon>
        <taxon>Streptomyces</taxon>
    </lineage>
</organism>
<evidence type="ECO:0000256" key="4">
    <source>
        <dbReference type="ARBA" id="ARBA00012037"/>
    </source>
</evidence>
<proteinExistence type="inferred from homology"/>
<keyword evidence="7 16" id="KW-0808">Transferase</keyword>
<evidence type="ECO:0000256" key="10">
    <source>
        <dbReference type="ARBA" id="ARBA00023136"/>
    </source>
</evidence>
<dbReference type="EMBL" id="JAAKZW010000263">
    <property type="protein sequence ID" value="NGO80924.1"/>
    <property type="molecule type" value="Genomic_DNA"/>
</dbReference>
<comment type="subcellular location">
    <subcellularLocation>
        <location evidence="1">Cell membrane</location>
        <topology evidence="1">Multi-pass membrane protein</topology>
    </subcellularLocation>
</comment>
<feature type="transmembrane region" description="Helical" evidence="13">
    <location>
        <begin position="237"/>
        <end position="265"/>
    </location>
</feature>
<dbReference type="GO" id="GO:0005886">
    <property type="term" value="C:plasma membrane"/>
    <property type="evidence" value="ECO:0007669"/>
    <property type="project" value="UniProtKB-SubCell"/>
</dbReference>
<protein>
    <recommendedName>
        <fullName evidence="5">Galactan 5-O-arabinofuranosyltransferase</fullName>
        <ecNumber evidence="4">2.4.2.46</ecNumber>
    </recommendedName>
    <alternativeName>
        <fullName evidence="11">Arabinofuranosyltransferase AftA</fullName>
    </alternativeName>
</protein>
<accession>A0A6G4XW53</accession>
<keyword evidence="17" id="KW-1185">Reference proteome</keyword>
<feature type="transmembrane region" description="Helical" evidence="13">
    <location>
        <begin position="354"/>
        <end position="379"/>
    </location>
</feature>
<dbReference type="EC" id="2.4.2.46" evidence="4"/>
<dbReference type="GO" id="GO:0044038">
    <property type="term" value="P:cell wall macromolecule biosynthetic process"/>
    <property type="evidence" value="ECO:0007669"/>
    <property type="project" value="InterPro"/>
</dbReference>
<feature type="transmembrane region" description="Helical" evidence="13">
    <location>
        <begin position="277"/>
        <end position="300"/>
    </location>
</feature>
<dbReference type="Pfam" id="PF12250">
    <property type="entry name" value="AftA_N"/>
    <property type="match status" value="1"/>
</dbReference>
<feature type="transmembrane region" description="Helical" evidence="13">
    <location>
        <begin position="320"/>
        <end position="342"/>
    </location>
</feature>
<evidence type="ECO:0000259" key="15">
    <source>
        <dbReference type="Pfam" id="PF12250"/>
    </source>
</evidence>
<feature type="transmembrane region" description="Helical" evidence="13">
    <location>
        <begin position="385"/>
        <end position="403"/>
    </location>
</feature>
<feature type="transmembrane region" description="Helical" evidence="13">
    <location>
        <begin position="151"/>
        <end position="171"/>
    </location>
</feature>
<evidence type="ECO:0000256" key="13">
    <source>
        <dbReference type="SAM" id="Phobius"/>
    </source>
</evidence>
<comment type="caution">
    <text evidence="16">The sequence shown here is derived from an EMBL/GenBank/DDBJ whole genome shotgun (WGS) entry which is preliminary data.</text>
</comment>
<evidence type="ECO:0000256" key="1">
    <source>
        <dbReference type="ARBA" id="ARBA00004651"/>
    </source>
</evidence>
<keyword evidence="8 13" id="KW-0812">Transmembrane</keyword>